<evidence type="ECO:0000313" key="2">
    <source>
        <dbReference type="EMBL" id="PVH92993.1"/>
    </source>
</evidence>
<evidence type="ECO:0000313" key="3">
    <source>
        <dbReference type="Proteomes" id="UP000244855"/>
    </source>
</evidence>
<dbReference type="AlphaFoldDB" id="A0A2V1D627"/>
<reference evidence="2 3" key="1">
    <citation type="journal article" date="2018" name="Sci. Rep.">
        <title>Comparative genomics provides insights into the lifestyle and reveals functional heterogeneity of dark septate endophytic fungi.</title>
        <authorList>
            <person name="Knapp D.G."/>
            <person name="Nemeth J.B."/>
            <person name="Barry K."/>
            <person name="Hainaut M."/>
            <person name="Henrissat B."/>
            <person name="Johnson J."/>
            <person name="Kuo A."/>
            <person name="Lim J.H.P."/>
            <person name="Lipzen A."/>
            <person name="Nolan M."/>
            <person name="Ohm R.A."/>
            <person name="Tamas L."/>
            <person name="Grigoriev I.V."/>
            <person name="Spatafora J.W."/>
            <person name="Nagy L.G."/>
            <person name="Kovacs G.M."/>
        </authorList>
    </citation>
    <scope>NUCLEOTIDE SEQUENCE [LARGE SCALE GENOMIC DNA]</scope>
    <source>
        <strain evidence="2 3">DSE2036</strain>
    </source>
</reference>
<dbReference type="Proteomes" id="UP000244855">
    <property type="component" value="Unassembled WGS sequence"/>
</dbReference>
<feature type="transmembrane region" description="Helical" evidence="1">
    <location>
        <begin position="23"/>
        <end position="42"/>
    </location>
</feature>
<keyword evidence="1" id="KW-0472">Membrane</keyword>
<keyword evidence="1" id="KW-0812">Transmembrane</keyword>
<keyword evidence="1" id="KW-1133">Transmembrane helix</keyword>
<evidence type="ECO:0000256" key="1">
    <source>
        <dbReference type="SAM" id="Phobius"/>
    </source>
</evidence>
<name>A0A2V1D627_9PLEO</name>
<accession>A0A2V1D627</accession>
<keyword evidence="3" id="KW-1185">Reference proteome</keyword>
<gene>
    <name evidence="2" type="ORF">DM02DRAFT_252782</name>
</gene>
<proteinExistence type="predicted"/>
<organism evidence="2 3">
    <name type="scientific">Periconia macrospinosa</name>
    <dbReference type="NCBI Taxonomy" id="97972"/>
    <lineage>
        <taxon>Eukaryota</taxon>
        <taxon>Fungi</taxon>
        <taxon>Dikarya</taxon>
        <taxon>Ascomycota</taxon>
        <taxon>Pezizomycotina</taxon>
        <taxon>Dothideomycetes</taxon>
        <taxon>Pleosporomycetidae</taxon>
        <taxon>Pleosporales</taxon>
        <taxon>Massarineae</taxon>
        <taxon>Periconiaceae</taxon>
        <taxon>Periconia</taxon>
    </lineage>
</organism>
<evidence type="ECO:0008006" key="4">
    <source>
        <dbReference type="Google" id="ProtNLM"/>
    </source>
</evidence>
<sequence>MSRREDVYVCVCVWGTFDLIKRFFLDHIFSISISILSYLFTWSSLLSPFKGLIDGLGGCWVGR</sequence>
<protein>
    <recommendedName>
        <fullName evidence="4">Transmembrane protein</fullName>
    </recommendedName>
</protein>
<dbReference type="EMBL" id="KZ805625">
    <property type="protein sequence ID" value="PVH92993.1"/>
    <property type="molecule type" value="Genomic_DNA"/>
</dbReference>